<organism evidence="1">
    <name type="scientific">human gut metagenome</name>
    <dbReference type="NCBI Taxonomy" id="408170"/>
    <lineage>
        <taxon>unclassified sequences</taxon>
        <taxon>metagenomes</taxon>
        <taxon>organismal metagenomes</taxon>
    </lineage>
</organism>
<dbReference type="InterPro" id="IPR019219">
    <property type="entry name" value="DUF2130"/>
</dbReference>
<accession>K1RMQ9</accession>
<dbReference type="Pfam" id="PF09903">
    <property type="entry name" value="DUF2130"/>
    <property type="match status" value="1"/>
</dbReference>
<evidence type="ECO:0000313" key="1">
    <source>
        <dbReference type="EMBL" id="EKC44814.1"/>
    </source>
</evidence>
<name>K1RMQ9_9ZZZZ</name>
<reference evidence="1" key="1">
    <citation type="journal article" date="2013" name="Environ. Microbiol.">
        <title>Microbiota from the distal guts of lean and obese adolescents exhibit partial functional redundancy besides clear differences in community structure.</title>
        <authorList>
            <person name="Ferrer M."/>
            <person name="Ruiz A."/>
            <person name="Lanza F."/>
            <person name="Haange S.B."/>
            <person name="Oberbach A."/>
            <person name="Till H."/>
            <person name="Bargiela R."/>
            <person name="Campoy C."/>
            <person name="Segura M.T."/>
            <person name="Richter M."/>
            <person name="von Bergen M."/>
            <person name="Seifert J."/>
            <person name="Suarez A."/>
        </authorList>
    </citation>
    <scope>NUCLEOTIDE SEQUENCE</scope>
</reference>
<dbReference type="AlphaFoldDB" id="K1RMQ9"/>
<comment type="caution">
    <text evidence="1">The sequence shown here is derived from an EMBL/GenBank/DDBJ whole genome shotgun (WGS) entry which is preliminary data.</text>
</comment>
<dbReference type="EMBL" id="AJWY01014071">
    <property type="protein sequence ID" value="EKC44814.1"/>
    <property type="molecule type" value="Genomic_DNA"/>
</dbReference>
<feature type="non-terminal residue" evidence="1">
    <location>
        <position position="1"/>
    </location>
</feature>
<protein>
    <recommendedName>
        <fullName evidence="2">DUF2130 domain-containing protein</fullName>
    </recommendedName>
</protein>
<sequence length="184" mass="21152">HKNEDFFKELDKDRNEKGCEYAVLVSMLEADNEFYNAGIVDVSYKYPKMYVIRPQFFIPLISLLRNAARNSLEYKRELAMAKAQQVDLTNFEKNITDFKTAFSRNYQLASDKFKTAIDEIDKTIIHLQKTKDALLSSENNLRLANNKAEEQLTIKKLTKDAPSIKEEFARLASEQTALPGGTDE</sequence>
<evidence type="ECO:0008006" key="2">
    <source>
        <dbReference type="Google" id="ProtNLM"/>
    </source>
</evidence>
<proteinExistence type="predicted"/>
<gene>
    <name evidence="1" type="ORF">LEA_20474</name>
</gene>